<accession>A0A9N7YFJ7</accession>
<organism evidence="1 2">
    <name type="scientific">Pleuronectes platessa</name>
    <name type="common">European plaice</name>
    <dbReference type="NCBI Taxonomy" id="8262"/>
    <lineage>
        <taxon>Eukaryota</taxon>
        <taxon>Metazoa</taxon>
        <taxon>Chordata</taxon>
        <taxon>Craniata</taxon>
        <taxon>Vertebrata</taxon>
        <taxon>Euteleostomi</taxon>
        <taxon>Actinopterygii</taxon>
        <taxon>Neopterygii</taxon>
        <taxon>Teleostei</taxon>
        <taxon>Neoteleostei</taxon>
        <taxon>Acanthomorphata</taxon>
        <taxon>Carangaria</taxon>
        <taxon>Pleuronectiformes</taxon>
        <taxon>Pleuronectoidei</taxon>
        <taxon>Pleuronectidae</taxon>
        <taxon>Pleuronectes</taxon>
    </lineage>
</organism>
<name>A0A9N7YFJ7_PLEPL</name>
<comment type="caution">
    <text evidence="1">The sequence shown here is derived from an EMBL/GenBank/DDBJ whole genome shotgun (WGS) entry which is preliminary data.</text>
</comment>
<dbReference type="AlphaFoldDB" id="A0A9N7YFJ7"/>
<sequence length="57" mass="6719">MSESVSLDMFWIFSCSLLPEDEDYNLPFIVFGNLKPLWQLHFLLVLEVNTVQRKLSD</sequence>
<evidence type="ECO:0000313" key="2">
    <source>
        <dbReference type="Proteomes" id="UP001153269"/>
    </source>
</evidence>
<reference evidence="1" key="1">
    <citation type="submission" date="2020-03" db="EMBL/GenBank/DDBJ databases">
        <authorList>
            <person name="Weist P."/>
        </authorList>
    </citation>
    <scope>NUCLEOTIDE SEQUENCE</scope>
</reference>
<gene>
    <name evidence="1" type="ORF">PLEPLA_LOCUS11657</name>
</gene>
<dbReference type="EMBL" id="CADEAL010000676">
    <property type="protein sequence ID" value="CAB1423736.1"/>
    <property type="molecule type" value="Genomic_DNA"/>
</dbReference>
<dbReference type="Proteomes" id="UP001153269">
    <property type="component" value="Unassembled WGS sequence"/>
</dbReference>
<keyword evidence="2" id="KW-1185">Reference proteome</keyword>
<evidence type="ECO:0000313" key="1">
    <source>
        <dbReference type="EMBL" id="CAB1423736.1"/>
    </source>
</evidence>
<protein>
    <submittedName>
        <fullName evidence="1">Uncharacterized protein</fullName>
    </submittedName>
</protein>
<proteinExistence type="predicted"/>